<dbReference type="Proteomes" id="UP001428341">
    <property type="component" value="Unassembled WGS sequence"/>
</dbReference>
<protein>
    <submittedName>
        <fullName evidence="1">Uncharacterized protein</fullName>
    </submittedName>
</protein>
<organism evidence="1 2">
    <name type="scientific">Citrus x changshan-huyou</name>
    <dbReference type="NCBI Taxonomy" id="2935761"/>
    <lineage>
        <taxon>Eukaryota</taxon>
        <taxon>Viridiplantae</taxon>
        <taxon>Streptophyta</taxon>
        <taxon>Embryophyta</taxon>
        <taxon>Tracheophyta</taxon>
        <taxon>Spermatophyta</taxon>
        <taxon>Magnoliopsida</taxon>
        <taxon>eudicotyledons</taxon>
        <taxon>Gunneridae</taxon>
        <taxon>Pentapetalae</taxon>
        <taxon>rosids</taxon>
        <taxon>malvids</taxon>
        <taxon>Sapindales</taxon>
        <taxon>Rutaceae</taxon>
        <taxon>Aurantioideae</taxon>
        <taxon>Citrus</taxon>
    </lineage>
</organism>
<name>A0AAP0MMK1_9ROSI</name>
<evidence type="ECO:0000313" key="1">
    <source>
        <dbReference type="EMBL" id="KAK9215064.1"/>
    </source>
</evidence>
<dbReference type="AlphaFoldDB" id="A0AAP0MMK1"/>
<sequence length="146" mass="17476">MDEHHTMWNGYLHARRALGEVNNIEPLYNIHTPLTPSTVTTLNLFYKEEIRNAIIRDDDHYGLEMRELYHEWLRKHGKEREITLPWIPPPPKEDPAWWAQLGEDWPNMNLPQLEIIDENELIEQQLTRWEEELLHRAWSTEGSSTS</sequence>
<reference evidence="1 2" key="1">
    <citation type="submission" date="2024-05" db="EMBL/GenBank/DDBJ databases">
        <title>Haplotype-resolved chromosome-level genome assembly of Huyou (Citrus changshanensis).</title>
        <authorList>
            <person name="Miao C."/>
            <person name="Chen W."/>
            <person name="Wu Y."/>
            <person name="Wang L."/>
            <person name="Zhao S."/>
            <person name="Grierson D."/>
            <person name="Xu C."/>
            <person name="Chen K."/>
        </authorList>
    </citation>
    <scope>NUCLEOTIDE SEQUENCE [LARGE SCALE GENOMIC DNA]</scope>
    <source>
        <strain evidence="1">01-14</strain>
        <tissue evidence="1">Leaf</tissue>
    </source>
</reference>
<keyword evidence="2" id="KW-1185">Reference proteome</keyword>
<gene>
    <name evidence="1" type="ORF">WN944_007067</name>
</gene>
<dbReference type="EMBL" id="JBCGBO010000003">
    <property type="protein sequence ID" value="KAK9215064.1"/>
    <property type="molecule type" value="Genomic_DNA"/>
</dbReference>
<proteinExistence type="predicted"/>
<evidence type="ECO:0000313" key="2">
    <source>
        <dbReference type="Proteomes" id="UP001428341"/>
    </source>
</evidence>
<comment type="caution">
    <text evidence="1">The sequence shown here is derived from an EMBL/GenBank/DDBJ whole genome shotgun (WGS) entry which is preliminary data.</text>
</comment>
<accession>A0AAP0MMK1</accession>